<keyword evidence="1" id="KW-1133">Transmembrane helix</keyword>
<organism evidence="2 3">
    <name type="scientific">Brachionus plicatilis</name>
    <name type="common">Marine rotifer</name>
    <name type="synonym">Brachionus muelleri</name>
    <dbReference type="NCBI Taxonomy" id="10195"/>
    <lineage>
        <taxon>Eukaryota</taxon>
        <taxon>Metazoa</taxon>
        <taxon>Spiralia</taxon>
        <taxon>Gnathifera</taxon>
        <taxon>Rotifera</taxon>
        <taxon>Eurotatoria</taxon>
        <taxon>Monogononta</taxon>
        <taxon>Pseudotrocha</taxon>
        <taxon>Ploima</taxon>
        <taxon>Brachionidae</taxon>
        <taxon>Brachionus</taxon>
    </lineage>
</organism>
<evidence type="ECO:0000313" key="2">
    <source>
        <dbReference type="EMBL" id="RNA40996.1"/>
    </source>
</evidence>
<keyword evidence="1" id="KW-0472">Membrane</keyword>
<evidence type="ECO:0000256" key="1">
    <source>
        <dbReference type="SAM" id="Phobius"/>
    </source>
</evidence>
<comment type="caution">
    <text evidence="2">The sequence shown here is derived from an EMBL/GenBank/DDBJ whole genome shotgun (WGS) entry which is preliminary data.</text>
</comment>
<dbReference type="AlphaFoldDB" id="A0A3M7SZ44"/>
<accession>A0A3M7SZ44</accession>
<feature type="transmembrane region" description="Helical" evidence="1">
    <location>
        <begin position="67"/>
        <end position="84"/>
    </location>
</feature>
<dbReference type="Proteomes" id="UP000276133">
    <property type="component" value="Unassembled WGS sequence"/>
</dbReference>
<reference evidence="2 3" key="1">
    <citation type="journal article" date="2018" name="Sci. Rep.">
        <title>Genomic signatures of local adaptation to the degree of environmental predictability in rotifers.</title>
        <authorList>
            <person name="Franch-Gras L."/>
            <person name="Hahn C."/>
            <person name="Garcia-Roger E.M."/>
            <person name="Carmona M.J."/>
            <person name="Serra M."/>
            <person name="Gomez A."/>
        </authorList>
    </citation>
    <scope>NUCLEOTIDE SEQUENCE [LARGE SCALE GENOMIC DNA]</scope>
    <source>
        <strain evidence="2">HYR1</strain>
    </source>
</reference>
<gene>
    <name evidence="2" type="ORF">BpHYR1_044519</name>
</gene>
<keyword evidence="3" id="KW-1185">Reference proteome</keyword>
<evidence type="ECO:0000313" key="3">
    <source>
        <dbReference type="Proteomes" id="UP000276133"/>
    </source>
</evidence>
<name>A0A3M7SZ44_BRAPC</name>
<dbReference type="EMBL" id="REGN01000564">
    <property type="protein sequence ID" value="RNA40996.1"/>
    <property type="molecule type" value="Genomic_DNA"/>
</dbReference>
<sequence length="95" mass="11233">MYVNGRIKFLKINKTKLNNKHFQYLLIGVCENCFAFKYTEIFCFQCLSKRFTRCINNGCCQRQTENVSLAFFLFIYVILNFIAFDSSSKSKIKIL</sequence>
<keyword evidence="1" id="KW-0812">Transmembrane</keyword>
<proteinExistence type="predicted"/>
<protein>
    <submittedName>
        <fullName evidence="2">Uncharacterized protein</fullName>
    </submittedName>
</protein>